<dbReference type="Gene3D" id="2.160.20.10">
    <property type="entry name" value="Single-stranded right-handed beta-helix, Pectin lyase-like"/>
    <property type="match status" value="2"/>
</dbReference>
<dbReference type="SUPFAM" id="SSF51126">
    <property type="entry name" value="Pectin lyase-like"/>
    <property type="match status" value="1"/>
</dbReference>
<evidence type="ECO:0000259" key="2">
    <source>
        <dbReference type="Pfam" id="PF05048"/>
    </source>
</evidence>
<dbReference type="SMART" id="SM00710">
    <property type="entry name" value="PbH1"/>
    <property type="match status" value="9"/>
</dbReference>
<name>A0A098S1G3_9BACT</name>
<protein>
    <recommendedName>
        <fullName evidence="2">Periplasmic copper-binding protein NosD beta helix domain-containing protein</fullName>
    </recommendedName>
</protein>
<dbReference type="AlphaFoldDB" id="A0A098S1G3"/>
<dbReference type="InterPro" id="IPR006626">
    <property type="entry name" value="PbH1"/>
</dbReference>
<dbReference type="Pfam" id="PF05048">
    <property type="entry name" value="NosD"/>
    <property type="match status" value="2"/>
</dbReference>
<feature type="domain" description="Periplasmic copper-binding protein NosD beta helix" evidence="2">
    <location>
        <begin position="244"/>
        <end position="375"/>
    </location>
</feature>
<proteinExistence type="predicted"/>
<evidence type="ECO:0000313" key="4">
    <source>
        <dbReference type="Proteomes" id="UP000029736"/>
    </source>
</evidence>
<dbReference type="RefSeq" id="WP_044229877.1">
    <property type="nucleotide sequence ID" value="NZ_JBKAGJ010000038.1"/>
</dbReference>
<feature type="domain" description="Periplasmic copper-binding protein NosD beta helix" evidence="2">
    <location>
        <begin position="90"/>
        <end position="226"/>
    </location>
</feature>
<keyword evidence="4" id="KW-1185">Reference proteome</keyword>
<reference evidence="3 4" key="1">
    <citation type="journal article" date="2014" name="Int. J. Syst. Evol. Microbiol.">
        <title>Phaeodactylibacter xiamenensis gen. nov., sp. nov., a member of the family Saprospiraceae isolated from the marine alga Phaeodactylum tricornutum.</title>
        <authorList>
            <person name="Chen Z.Jr."/>
            <person name="Lei X."/>
            <person name="Lai Q."/>
            <person name="Li Y."/>
            <person name="Zhang B."/>
            <person name="Zhang J."/>
            <person name="Zhang H."/>
            <person name="Yang L."/>
            <person name="Zheng W."/>
            <person name="Tian Y."/>
            <person name="Yu Z."/>
            <person name="Xu H.Jr."/>
            <person name="Zheng T."/>
        </authorList>
    </citation>
    <scope>NUCLEOTIDE SEQUENCE [LARGE SCALE GENOMIC DNA]</scope>
    <source>
        <strain evidence="3 4">KD52</strain>
    </source>
</reference>
<evidence type="ECO:0000256" key="1">
    <source>
        <dbReference type="SAM" id="MobiDB-lite"/>
    </source>
</evidence>
<dbReference type="STRING" id="1524460.IX84_30620"/>
<dbReference type="InterPro" id="IPR012334">
    <property type="entry name" value="Pectin_lyas_fold"/>
</dbReference>
<dbReference type="NCBIfam" id="TIGR03804">
    <property type="entry name" value="para_beta_helix"/>
    <property type="match status" value="1"/>
</dbReference>
<dbReference type="PROSITE" id="PS51257">
    <property type="entry name" value="PROKAR_LIPOPROTEIN"/>
    <property type="match status" value="1"/>
</dbReference>
<evidence type="ECO:0000313" key="3">
    <source>
        <dbReference type="EMBL" id="KGE84972.1"/>
    </source>
</evidence>
<dbReference type="InterPro" id="IPR022441">
    <property type="entry name" value="Para_beta_helix_rpt-2"/>
</dbReference>
<comment type="caution">
    <text evidence="3">The sequence shown here is derived from an EMBL/GenBank/DDBJ whole genome shotgun (WGS) entry which is preliminary data.</text>
</comment>
<accession>A0A098S1G3</accession>
<dbReference type="OrthoDB" id="7335480at2"/>
<dbReference type="EMBL" id="JPOS01000098">
    <property type="protein sequence ID" value="KGE84972.1"/>
    <property type="molecule type" value="Genomic_DNA"/>
</dbReference>
<gene>
    <name evidence="3" type="ORF">IX84_30620</name>
</gene>
<dbReference type="InterPro" id="IPR011050">
    <property type="entry name" value="Pectin_lyase_fold/virulence"/>
</dbReference>
<dbReference type="InterPro" id="IPR007742">
    <property type="entry name" value="NosD_dom"/>
</dbReference>
<sequence length="612" mass="68389">MKSYVYNGLVFVWFAMAMVACSPDVSKIEPGMVITQSTSFEADTLVLPSDTLGRPVLVIEGEGLTVDFGGTLLRGSLADSLPDTFTGLSVLVRNSKNVTIRNLHARGYKVALMAENTDSLLLEDCDFSYNYRQRMKSTPEAEDLSDWLYYHHNESDEWLRYGAAVYLKGCDAATVRRLRVTGGQNGLMMTNCNNGTFYNNTIHFNSGIGIGLYRSSHNRVMHNRLDWNVRGFSYGVYSRGQDSAGILCYEQSSNNVFAYNSATHSGDGFFLWAGQHTMDTGEGGCNDNIIFGNDFSHAPTNGIEVTFSRNIIAENRLEECRYGIWGGYSYESLMCANTLSNCDYGIAIEHGQDNTILYNSFDSCEVGVKLWERAKQPEDWGYAQQREVESRDYRIQHNLFYKTTVPLAIAGTDRVAINDDNQFYAFQTLLKAEQPNDRLVLVKNRIGEGSLGDAAPFARDNPPATLPAPNDGRDLVKAMPEQAPLEKYRPEPLSDGMDALLPEAHLRGRKYILVTEWGPYDFRRPVVWKRAADEETMTFLLLGPQGNWRLTGGEGFTRVTPKTGTFPATVTARIDPDATGYALDFEFVGEAVTTEFGKHLKRGAGVSFHWRN</sequence>
<dbReference type="Proteomes" id="UP000029736">
    <property type="component" value="Unassembled WGS sequence"/>
</dbReference>
<organism evidence="3 4">
    <name type="scientific">Phaeodactylibacter xiamenensis</name>
    <dbReference type="NCBI Taxonomy" id="1524460"/>
    <lineage>
        <taxon>Bacteria</taxon>
        <taxon>Pseudomonadati</taxon>
        <taxon>Bacteroidota</taxon>
        <taxon>Saprospiria</taxon>
        <taxon>Saprospirales</taxon>
        <taxon>Haliscomenobacteraceae</taxon>
        <taxon>Phaeodactylibacter</taxon>
    </lineage>
</organism>
<feature type="region of interest" description="Disordered" evidence="1">
    <location>
        <begin position="453"/>
        <end position="474"/>
    </location>
</feature>